<reference evidence="1 2" key="1">
    <citation type="submission" date="2016-10" db="EMBL/GenBank/DDBJ databases">
        <authorList>
            <person name="de Groot N.N."/>
        </authorList>
    </citation>
    <scope>NUCLEOTIDE SEQUENCE [LARGE SCALE GENOMIC DNA]</scope>
    <source>
        <strain evidence="1 2">DSM 18438</strain>
    </source>
</reference>
<organism evidence="1 2">
    <name type="scientific">Marinospirillum celere</name>
    <dbReference type="NCBI Taxonomy" id="1122252"/>
    <lineage>
        <taxon>Bacteria</taxon>
        <taxon>Pseudomonadati</taxon>
        <taxon>Pseudomonadota</taxon>
        <taxon>Gammaproteobacteria</taxon>
        <taxon>Oceanospirillales</taxon>
        <taxon>Oceanospirillaceae</taxon>
        <taxon>Marinospirillum</taxon>
    </lineage>
</organism>
<evidence type="ECO:0000313" key="2">
    <source>
        <dbReference type="Proteomes" id="UP000199058"/>
    </source>
</evidence>
<dbReference type="AlphaFoldDB" id="A0A1I1HVX8"/>
<protein>
    <recommendedName>
        <fullName evidence="3">Type IV fimbrial biogenesis protein FimT</fullName>
    </recommendedName>
</protein>
<evidence type="ECO:0000313" key="1">
    <source>
        <dbReference type="EMBL" id="SFC27925.1"/>
    </source>
</evidence>
<name>A0A1I1HVX8_9GAMM</name>
<accession>A0A1I1HVX8</accession>
<sequence>MKRQKGSINLLDLLLVLAITGLLFGVALPSYQFNVERQQQTAELNRLRGVLQQARLIANLLGQEVFLCPAASSNNCSSAAISEDLLLLTSDGQPLRFYPGSGRVIAFPSHDLSFRPLPRRGAGGTLLPCTGFKYNQPKAITFSVTGRLRINSDPPASLQNLCPS</sequence>
<dbReference type="EMBL" id="FOLH01000004">
    <property type="protein sequence ID" value="SFC27925.1"/>
    <property type="molecule type" value="Genomic_DNA"/>
</dbReference>
<proteinExistence type="predicted"/>
<dbReference type="Gene3D" id="3.55.40.10">
    <property type="entry name" value="minor pseudopilin epsh domain"/>
    <property type="match status" value="1"/>
</dbReference>
<dbReference type="STRING" id="1122252.SAMN05660443_2046"/>
<dbReference type="SUPFAM" id="SSF54523">
    <property type="entry name" value="Pili subunits"/>
    <property type="match status" value="1"/>
</dbReference>
<gene>
    <name evidence="1" type="ORF">SAMN05660443_2046</name>
</gene>
<evidence type="ECO:0008006" key="3">
    <source>
        <dbReference type="Google" id="ProtNLM"/>
    </source>
</evidence>
<dbReference type="InterPro" id="IPR045584">
    <property type="entry name" value="Pilin-like"/>
</dbReference>
<dbReference type="Proteomes" id="UP000199058">
    <property type="component" value="Unassembled WGS sequence"/>
</dbReference>
<keyword evidence="2" id="KW-1185">Reference proteome</keyword>